<accession>A0AAV8RWR9</accession>
<dbReference type="PANTHER" id="PTHR33193:SF13">
    <property type="entry name" value="EXPRESSED PROTEIN"/>
    <property type="match status" value="1"/>
</dbReference>
<feature type="compositionally biased region" description="Basic and acidic residues" evidence="1">
    <location>
        <begin position="1"/>
        <end position="26"/>
    </location>
</feature>
<gene>
    <name evidence="2" type="ORF">OPV22_002024</name>
</gene>
<dbReference type="EMBL" id="JAQQAF010000001">
    <property type="protein sequence ID" value="KAJ8511590.1"/>
    <property type="molecule type" value="Genomic_DNA"/>
</dbReference>
<protein>
    <recommendedName>
        <fullName evidence="4">DUF3511 domain-containing protein</fullName>
    </recommendedName>
</protein>
<evidence type="ECO:0000313" key="3">
    <source>
        <dbReference type="Proteomes" id="UP001222027"/>
    </source>
</evidence>
<dbReference type="Pfam" id="PF12023">
    <property type="entry name" value="DUF3511"/>
    <property type="match status" value="1"/>
</dbReference>
<dbReference type="InterPro" id="IPR021899">
    <property type="entry name" value="DUF3511"/>
</dbReference>
<feature type="region of interest" description="Disordered" evidence="1">
    <location>
        <begin position="1"/>
        <end position="39"/>
    </location>
</feature>
<organism evidence="2 3">
    <name type="scientific">Ensete ventricosum</name>
    <name type="common">Abyssinian banana</name>
    <name type="synonym">Musa ensete</name>
    <dbReference type="NCBI Taxonomy" id="4639"/>
    <lineage>
        <taxon>Eukaryota</taxon>
        <taxon>Viridiplantae</taxon>
        <taxon>Streptophyta</taxon>
        <taxon>Embryophyta</taxon>
        <taxon>Tracheophyta</taxon>
        <taxon>Spermatophyta</taxon>
        <taxon>Magnoliopsida</taxon>
        <taxon>Liliopsida</taxon>
        <taxon>Zingiberales</taxon>
        <taxon>Musaceae</taxon>
        <taxon>Ensete</taxon>
    </lineage>
</organism>
<sequence length="157" mass="17939">MDDSEWRNRNEHRYSAADHDRGHRPYDGGFPASSHDRGYRNEFRAYGAGAGDRRLEIVKGNVFSANQTFYYAADRDRPPSPSPPLRRRSPDPQFPPPRRSDSSSAGSSAWCFSDPEAKRRRRVASYKAYAVEGKVKASFRKGFRWIKVKCSGLVHGW</sequence>
<proteinExistence type="predicted"/>
<dbReference type="AlphaFoldDB" id="A0AAV8RWR9"/>
<keyword evidence="3" id="KW-1185">Reference proteome</keyword>
<reference evidence="2 3" key="1">
    <citation type="submission" date="2022-12" db="EMBL/GenBank/DDBJ databases">
        <title>Chromosome-scale assembly of the Ensete ventricosum genome.</title>
        <authorList>
            <person name="Dussert Y."/>
            <person name="Stocks J."/>
            <person name="Wendawek A."/>
            <person name="Woldeyes F."/>
            <person name="Nichols R.A."/>
            <person name="Borrell J.S."/>
        </authorList>
    </citation>
    <scope>NUCLEOTIDE SEQUENCE [LARGE SCALE GENOMIC DNA]</scope>
    <source>
        <strain evidence="3">cv. Maze</strain>
        <tissue evidence="2">Seeds</tissue>
    </source>
</reference>
<feature type="region of interest" description="Disordered" evidence="1">
    <location>
        <begin position="70"/>
        <end position="110"/>
    </location>
</feature>
<dbReference type="PANTHER" id="PTHR33193">
    <property type="entry name" value="DOMAIN PROTEIN, PUTATIVE (DUF3511)-RELATED"/>
    <property type="match status" value="1"/>
</dbReference>
<dbReference type="Proteomes" id="UP001222027">
    <property type="component" value="Unassembled WGS sequence"/>
</dbReference>
<evidence type="ECO:0000256" key="1">
    <source>
        <dbReference type="SAM" id="MobiDB-lite"/>
    </source>
</evidence>
<evidence type="ECO:0000313" key="2">
    <source>
        <dbReference type="EMBL" id="KAJ8511590.1"/>
    </source>
</evidence>
<comment type="caution">
    <text evidence="2">The sequence shown here is derived from an EMBL/GenBank/DDBJ whole genome shotgun (WGS) entry which is preliminary data.</text>
</comment>
<evidence type="ECO:0008006" key="4">
    <source>
        <dbReference type="Google" id="ProtNLM"/>
    </source>
</evidence>
<name>A0AAV8RWR9_ENSVE</name>